<evidence type="ECO:0000256" key="3">
    <source>
        <dbReference type="SAM" id="SignalP"/>
    </source>
</evidence>
<evidence type="ECO:0000313" key="5">
    <source>
        <dbReference type="EMBL" id="NML46246.1"/>
    </source>
</evidence>
<dbReference type="Proteomes" id="UP000541185">
    <property type="component" value="Unassembled WGS sequence"/>
</dbReference>
<dbReference type="AlphaFoldDB" id="A0A848H5I1"/>
<feature type="domain" description="Leucine-binding protein" evidence="4">
    <location>
        <begin position="28"/>
        <end position="355"/>
    </location>
</feature>
<dbReference type="CDD" id="cd06326">
    <property type="entry name" value="PBP1_ABC_ligand_binding-like"/>
    <property type="match status" value="1"/>
</dbReference>
<name>A0A848H5I1_9BURK</name>
<sequence length="378" mass="40172">MKSTLLRCARMLSIAAVLGAGAAWGQEVTIGQVGPFTKIPVPDAVEINEGIQAYVQQVNKSGGVRGLKLNFFDLDDRYSGDGFAEQFGKAMQKKPVALLSPIGSEALLRMFKDKLLDESDVLVINAIPGAEVLRNPGHPHLFHLRAGDKQQIEKIVNHARTLGVSKMGVLYQDLAIGTSGFAVAQDTAKAAPGLGIQGVKSGPGAPEMAAAAQELKKLEPQTVLVVGAPRFMADGVAALRKAGMSQSMFILSYVPTPMLVKLAGVEGARGVGIAQTYPNPNGIVLPLQRDFQAAMKAAYPQVTTYTSFHLEGYLSARTVGEAIKRSKDAVITPASIEKVLRTTGEIDFGGYRVDFSKGQIGSKWVDIAVVGADGKLHY</sequence>
<dbReference type="InterPro" id="IPR028081">
    <property type="entry name" value="Leu-bd"/>
</dbReference>
<keyword evidence="2 3" id="KW-0732">Signal</keyword>
<accession>A0A848H5I1</accession>
<dbReference type="SUPFAM" id="SSF53822">
    <property type="entry name" value="Periplasmic binding protein-like I"/>
    <property type="match status" value="1"/>
</dbReference>
<organism evidence="5 6">
    <name type="scientific">Ramlibacter agri</name>
    <dbReference type="NCBI Taxonomy" id="2728837"/>
    <lineage>
        <taxon>Bacteria</taxon>
        <taxon>Pseudomonadati</taxon>
        <taxon>Pseudomonadota</taxon>
        <taxon>Betaproteobacteria</taxon>
        <taxon>Burkholderiales</taxon>
        <taxon>Comamonadaceae</taxon>
        <taxon>Ramlibacter</taxon>
    </lineage>
</organism>
<comment type="caution">
    <text evidence="5">The sequence shown here is derived from an EMBL/GenBank/DDBJ whole genome shotgun (WGS) entry which is preliminary data.</text>
</comment>
<dbReference type="Gene3D" id="3.40.50.2300">
    <property type="match status" value="2"/>
</dbReference>
<feature type="signal peptide" evidence="3">
    <location>
        <begin position="1"/>
        <end position="22"/>
    </location>
</feature>
<dbReference type="PANTHER" id="PTHR47235:SF1">
    <property type="entry name" value="BLR6548 PROTEIN"/>
    <property type="match status" value="1"/>
</dbReference>
<protein>
    <submittedName>
        <fullName evidence="5">ABC transporter substrate-binding protein</fullName>
    </submittedName>
</protein>
<proteinExistence type="inferred from homology"/>
<dbReference type="Pfam" id="PF13458">
    <property type="entry name" value="Peripla_BP_6"/>
    <property type="match status" value="1"/>
</dbReference>
<keyword evidence="6" id="KW-1185">Reference proteome</keyword>
<evidence type="ECO:0000313" key="6">
    <source>
        <dbReference type="Proteomes" id="UP000541185"/>
    </source>
</evidence>
<dbReference type="EMBL" id="JABBFX010000002">
    <property type="protein sequence ID" value="NML46246.1"/>
    <property type="molecule type" value="Genomic_DNA"/>
</dbReference>
<dbReference type="PANTHER" id="PTHR47235">
    <property type="entry name" value="BLR6548 PROTEIN"/>
    <property type="match status" value="1"/>
</dbReference>
<evidence type="ECO:0000259" key="4">
    <source>
        <dbReference type="Pfam" id="PF13458"/>
    </source>
</evidence>
<dbReference type="InterPro" id="IPR028082">
    <property type="entry name" value="Peripla_BP_I"/>
</dbReference>
<feature type="chain" id="PRO_5032901292" evidence="3">
    <location>
        <begin position="23"/>
        <end position="378"/>
    </location>
</feature>
<gene>
    <name evidence="5" type="ORF">HHL11_21030</name>
</gene>
<evidence type="ECO:0000256" key="2">
    <source>
        <dbReference type="ARBA" id="ARBA00022729"/>
    </source>
</evidence>
<comment type="similarity">
    <text evidence="1">Belongs to the leucine-binding protein family.</text>
</comment>
<dbReference type="RefSeq" id="WP_169420522.1">
    <property type="nucleotide sequence ID" value="NZ_JABBFX010000002.1"/>
</dbReference>
<reference evidence="5 6" key="1">
    <citation type="submission" date="2020-04" db="EMBL/GenBank/DDBJ databases">
        <title>Ramlibacter sp. G-1-2-2 isolated from soil.</title>
        <authorList>
            <person name="Dahal R.H."/>
        </authorList>
    </citation>
    <scope>NUCLEOTIDE SEQUENCE [LARGE SCALE GENOMIC DNA]</scope>
    <source>
        <strain evidence="5 6">G-1-2-2</strain>
    </source>
</reference>
<evidence type="ECO:0000256" key="1">
    <source>
        <dbReference type="ARBA" id="ARBA00010062"/>
    </source>
</evidence>